<reference evidence="2" key="1">
    <citation type="submission" date="2007-03" db="EMBL/GenBank/DDBJ databases">
        <title>Annotation of Culex pipiens quinquefasciatus.</title>
        <authorList>
            <consortium name="The Broad Institute Genome Sequencing Platform"/>
            <person name="Atkinson P.W."/>
            <person name="Hemingway J."/>
            <person name="Christensen B.M."/>
            <person name="Higgs S."/>
            <person name="Kodira C."/>
            <person name="Hannick L."/>
            <person name="Megy K."/>
            <person name="O'Leary S."/>
            <person name="Pearson M."/>
            <person name="Haas B.J."/>
            <person name="Mauceli E."/>
            <person name="Wortman J.R."/>
            <person name="Lee N.H."/>
            <person name="Guigo R."/>
            <person name="Stanke M."/>
            <person name="Alvarado L."/>
            <person name="Amedeo P."/>
            <person name="Antoine C.H."/>
            <person name="Arensburger P."/>
            <person name="Bidwell S.L."/>
            <person name="Crawford M."/>
            <person name="Camaro F."/>
            <person name="Devon K."/>
            <person name="Engels R."/>
            <person name="Hammond M."/>
            <person name="Howarth C."/>
            <person name="Koehrsen M."/>
            <person name="Lawson D."/>
            <person name="Montgomery P."/>
            <person name="Nene V."/>
            <person name="Nusbaum C."/>
            <person name="Puiu D."/>
            <person name="Romero-Severson J."/>
            <person name="Severson D.W."/>
            <person name="Shumway M."/>
            <person name="Sisk P."/>
            <person name="Stolte C."/>
            <person name="Zeng Q."/>
            <person name="Eisenstadt E."/>
            <person name="Fraser-Liggett C."/>
            <person name="Strausberg R."/>
            <person name="Galagan J."/>
            <person name="Birren B."/>
            <person name="Collins F.H."/>
        </authorList>
    </citation>
    <scope>NUCLEOTIDE SEQUENCE [LARGE SCALE GENOMIC DNA]</scope>
    <source>
        <strain evidence="2">JHB</strain>
    </source>
</reference>
<dbReference type="eggNOG" id="ENOG502TDT2">
    <property type="taxonomic scope" value="Eukaryota"/>
</dbReference>
<dbReference type="EnsemblMetazoa" id="CPIJ008465-RA">
    <property type="protein sequence ID" value="CPIJ008465-PA"/>
    <property type="gene ID" value="CPIJ008465"/>
</dbReference>
<feature type="signal peptide" evidence="1">
    <location>
        <begin position="1"/>
        <end position="18"/>
    </location>
</feature>
<dbReference type="HOGENOM" id="CLU_1549151_0_0_1"/>
<dbReference type="EMBL" id="DS232004">
    <property type="protein sequence ID" value="EDS31382.1"/>
    <property type="molecule type" value="Genomic_DNA"/>
</dbReference>
<reference evidence="3" key="2">
    <citation type="submission" date="2021-02" db="UniProtKB">
        <authorList>
            <consortium name="EnsemblMetazoa"/>
        </authorList>
    </citation>
    <scope>IDENTIFICATION</scope>
    <source>
        <strain evidence="3">JHB</strain>
    </source>
</reference>
<accession>B0WMY0</accession>
<dbReference type="VEuPathDB" id="VectorBase:CPIJ008465"/>
<dbReference type="OrthoDB" id="7735051at2759"/>
<sequence length="177" mass="19830">MSTLKFLTLFVLAGTALAQSRESCIGSSCKTYKEVNTLWCHADPTHFCQCRTTATGTWQEAVMPCARAQTYFSFRRQTCVTVDMWDKAECLGPDELMVPAEEPAPVEVKCEHACVTYADISTLWCHPADRDAFCQCRPTAVPKVFEIVKMPCANGTLFSFKRQTCMQDSLWADSCPQ</sequence>
<keyword evidence="1" id="KW-0732">Signal</keyword>
<name>B0WMY0_CULQU</name>
<keyword evidence="4" id="KW-1185">Reference proteome</keyword>
<dbReference type="VEuPathDB" id="VectorBase:CQUJHB011913"/>
<dbReference type="STRING" id="7176.B0WMY0"/>
<evidence type="ECO:0000313" key="2">
    <source>
        <dbReference type="EMBL" id="EDS31382.1"/>
    </source>
</evidence>
<gene>
    <name evidence="3" type="primary">6040714</name>
    <name evidence="2" type="ORF">CpipJ_CPIJ008465</name>
</gene>
<dbReference type="Proteomes" id="UP000002320">
    <property type="component" value="Unassembled WGS sequence"/>
</dbReference>
<proteinExistence type="predicted"/>
<evidence type="ECO:0000256" key="1">
    <source>
        <dbReference type="SAM" id="SignalP"/>
    </source>
</evidence>
<evidence type="ECO:0008006" key="5">
    <source>
        <dbReference type="Google" id="ProtNLM"/>
    </source>
</evidence>
<organism>
    <name type="scientific">Culex quinquefasciatus</name>
    <name type="common">Southern house mosquito</name>
    <name type="synonym">Culex pungens</name>
    <dbReference type="NCBI Taxonomy" id="7176"/>
    <lineage>
        <taxon>Eukaryota</taxon>
        <taxon>Metazoa</taxon>
        <taxon>Ecdysozoa</taxon>
        <taxon>Arthropoda</taxon>
        <taxon>Hexapoda</taxon>
        <taxon>Insecta</taxon>
        <taxon>Pterygota</taxon>
        <taxon>Neoptera</taxon>
        <taxon>Endopterygota</taxon>
        <taxon>Diptera</taxon>
        <taxon>Nematocera</taxon>
        <taxon>Culicoidea</taxon>
        <taxon>Culicidae</taxon>
        <taxon>Culicinae</taxon>
        <taxon>Culicini</taxon>
        <taxon>Culex</taxon>
        <taxon>Culex</taxon>
    </lineage>
</organism>
<feature type="chain" id="PRO_5014566858" description="Chitin-binding type-2 domain-containing protein" evidence="1">
    <location>
        <begin position="19"/>
        <end position="177"/>
    </location>
</feature>
<evidence type="ECO:0000313" key="3">
    <source>
        <dbReference type="EnsemblMetazoa" id="CPIJ008465-PA"/>
    </source>
</evidence>
<dbReference type="AlphaFoldDB" id="B0WMY0"/>
<dbReference type="KEGG" id="cqu:CpipJ_CPIJ008465"/>
<evidence type="ECO:0000313" key="4">
    <source>
        <dbReference type="Proteomes" id="UP000002320"/>
    </source>
</evidence>
<dbReference type="InParanoid" id="B0WMY0"/>
<protein>
    <recommendedName>
        <fullName evidence="5">Chitin-binding type-2 domain-containing protein</fullName>
    </recommendedName>
</protein>